<comment type="subcellular location">
    <subcellularLocation>
        <location evidence="1">Cell outer membrane</location>
    </subcellularLocation>
</comment>
<reference evidence="8 9" key="1">
    <citation type="journal article" date="2016" name="Sci. Rep.">
        <title>Whole genome sequencing identifies a novel species of the genus Capnocytophaga isolated from dog and cat bite wounds in humans.</title>
        <authorList>
            <person name="Zangenah S."/>
            <person name="Abbasi N."/>
            <person name="Andersson A.F."/>
            <person name="Bergman P."/>
        </authorList>
    </citation>
    <scope>NUCLEOTIDE SEQUENCE [LARGE SCALE GENOMIC DNA]</scope>
    <source>
        <strain evidence="8 9">W5</strain>
    </source>
</reference>
<proteinExistence type="inferred from homology"/>
<evidence type="ECO:0000256" key="3">
    <source>
        <dbReference type="ARBA" id="ARBA00022729"/>
    </source>
</evidence>
<dbReference type="EMBL" id="JBJGWJ010000004">
    <property type="protein sequence ID" value="MFK8293539.1"/>
    <property type="molecule type" value="Genomic_DNA"/>
</dbReference>
<protein>
    <submittedName>
        <fullName evidence="8">RagB/SusD family nutrient uptake outer membrane protein</fullName>
    </submittedName>
</protein>
<organism evidence="8 9">
    <name type="scientific">Capnocytophaga stomatis</name>
    <dbReference type="NCBI Taxonomy" id="1848904"/>
    <lineage>
        <taxon>Bacteria</taxon>
        <taxon>Pseudomonadati</taxon>
        <taxon>Bacteroidota</taxon>
        <taxon>Flavobacteriia</taxon>
        <taxon>Flavobacteriales</taxon>
        <taxon>Flavobacteriaceae</taxon>
        <taxon>Capnocytophaga</taxon>
    </lineage>
</organism>
<keyword evidence="9" id="KW-1185">Reference proteome</keyword>
<sequence>MKLRYKISAIVLGAMAFVGCESLDQQPFNSLSGDSALQTVKDAEYWANGFYSGVRGVTYGRYLLASEIQADMLNASVDYGNRYGQSQIWDVQTGNYDVQAYWQGRYGALKNINTCIDKFPSIAPANDKEAKALKEYTGEAYAVRAYYFFQLAQHFAKNYNPASASSDLGIPLVLKYDVNELPARATLEQTFNQILDDIAKAESLLATKAGAKGAKTFTLDAVKALKARVLLEKQDWSGAYNVATELIAGGKYPLVNTKEAFEKVWYQDLSDETIMQLSVSKPDELPNANSSFLGYNSDTKKYSPDFIPSQWVLDLYSDDDIRKSVYFDQKDLYLGAVDYKGFLVNKYPGNPELYTGVTNYAHAPKLFRIAEQYLIAAEAAYRAGDATNAAKYLNDLRAARGLSAVTVAGDALFQEIKNERSRELVFEGFRLNDLKRWGEGVKRHSPQSLDYIATTPAENFYQLERPSTHHMFVWPIPSRDQQLNGNIKQNDGY</sequence>
<dbReference type="InterPro" id="IPR033985">
    <property type="entry name" value="SusD-like_N"/>
</dbReference>
<dbReference type="RefSeq" id="WP_203967391.1">
    <property type="nucleotide sequence ID" value="NZ_BOPJ01000013.1"/>
</dbReference>
<dbReference type="Pfam" id="PF14322">
    <property type="entry name" value="SusD-like_3"/>
    <property type="match status" value="1"/>
</dbReference>
<dbReference type="InterPro" id="IPR011990">
    <property type="entry name" value="TPR-like_helical_dom_sf"/>
</dbReference>
<feature type="domain" description="RagB/SusD" evidence="6">
    <location>
        <begin position="338"/>
        <end position="493"/>
    </location>
</feature>
<dbReference type="Gene3D" id="1.25.40.390">
    <property type="match status" value="1"/>
</dbReference>
<dbReference type="Pfam" id="PF07980">
    <property type="entry name" value="SusD_RagB"/>
    <property type="match status" value="1"/>
</dbReference>
<dbReference type="InterPro" id="IPR012944">
    <property type="entry name" value="SusD_RagB_dom"/>
</dbReference>
<evidence type="ECO:0000259" key="6">
    <source>
        <dbReference type="Pfam" id="PF07980"/>
    </source>
</evidence>
<evidence type="ECO:0000313" key="8">
    <source>
        <dbReference type="EMBL" id="MFK8293539.1"/>
    </source>
</evidence>
<feature type="domain" description="SusD-like N-terminal" evidence="7">
    <location>
        <begin position="34"/>
        <end position="231"/>
    </location>
</feature>
<keyword evidence="3" id="KW-0732">Signal</keyword>
<gene>
    <name evidence="8" type="ORF">ACI76L_07070</name>
</gene>
<accession>A0ABW8QB05</accession>
<evidence type="ECO:0000256" key="1">
    <source>
        <dbReference type="ARBA" id="ARBA00004442"/>
    </source>
</evidence>
<name>A0ABW8QB05_9FLAO</name>
<comment type="caution">
    <text evidence="8">The sequence shown here is derived from an EMBL/GenBank/DDBJ whole genome shotgun (WGS) entry which is preliminary data.</text>
</comment>
<evidence type="ECO:0000256" key="2">
    <source>
        <dbReference type="ARBA" id="ARBA00006275"/>
    </source>
</evidence>
<evidence type="ECO:0000256" key="5">
    <source>
        <dbReference type="ARBA" id="ARBA00023237"/>
    </source>
</evidence>
<dbReference type="Proteomes" id="UP001622370">
    <property type="component" value="Unassembled WGS sequence"/>
</dbReference>
<comment type="similarity">
    <text evidence="2">Belongs to the SusD family.</text>
</comment>
<keyword evidence="5" id="KW-0998">Cell outer membrane</keyword>
<keyword evidence="4" id="KW-0472">Membrane</keyword>
<evidence type="ECO:0000313" key="9">
    <source>
        <dbReference type="Proteomes" id="UP001622370"/>
    </source>
</evidence>
<evidence type="ECO:0000256" key="4">
    <source>
        <dbReference type="ARBA" id="ARBA00023136"/>
    </source>
</evidence>
<evidence type="ECO:0000259" key="7">
    <source>
        <dbReference type="Pfam" id="PF14322"/>
    </source>
</evidence>
<dbReference type="SUPFAM" id="SSF48452">
    <property type="entry name" value="TPR-like"/>
    <property type="match status" value="1"/>
</dbReference>
<dbReference type="PROSITE" id="PS51257">
    <property type="entry name" value="PROKAR_LIPOPROTEIN"/>
    <property type="match status" value="1"/>
</dbReference>